<dbReference type="Gene3D" id="3.90.550.10">
    <property type="entry name" value="Spore Coat Polysaccharide Biosynthesis Protein SpsA, Chain A"/>
    <property type="match status" value="1"/>
</dbReference>
<evidence type="ECO:0000313" key="2">
    <source>
        <dbReference type="Proteomes" id="UP000527352"/>
    </source>
</evidence>
<dbReference type="SUPFAM" id="SSF53448">
    <property type="entry name" value="Nucleotide-diphospho-sugar transferases"/>
    <property type="match status" value="1"/>
</dbReference>
<reference evidence="1 2" key="1">
    <citation type="submission" date="2020-04" db="EMBL/GenBank/DDBJ databases">
        <title>The first description of lens atrophy caused by putative novel Shewanella sp. that is a new emerging pathogen for cultured rainbow trout?</title>
        <authorList>
            <person name="Saticioglu I.B."/>
            <person name="Duman M."/>
            <person name="Altun S."/>
        </authorList>
    </citation>
    <scope>NUCLEOTIDE SEQUENCE [LARGE SCALE GENOMIC DNA]</scope>
    <source>
        <strain evidence="1 2">S-1</strain>
    </source>
</reference>
<sequence length="330" mass="38451">MGFDGKVLNYDEFKVDLAKLDEPRKPGISAILRIKNGAELLRSSIETHIPYYDEIIACYNDCTDNTAEILNDLKEKYPEKIKVFEYLPKVHPIFSDAHNSCTTYDVHSLANFYNYTLSKTSYNIATKLDDDHIAIDRNLKPVISRIRNDIASNVKKVYTFSGVNLAFDVNNKLGVYKREPLVGTGDHMYFPVSSKIYFSQEKNVEAFKFLDSKYEKKYMGVMYFHLKHLKSGYGFLNLEPQKRNEIVKQFVSNSDVVGFEDFISEDSINNLCKYHNSIEYWLRTQKIFNVIIYALFKRNPPLRIARLNQLFQDLNGIDLDECVTRRLKKF</sequence>
<accession>A0ABX1KPM1</accession>
<protein>
    <recommendedName>
        <fullName evidence="3">Glycosyl transferase family 2</fullName>
    </recommendedName>
</protein>
<name>A0ABX1KPM1_9GAMM</name>
<dbReference type="RefSeq" id="WP_168826118.1">
    <property type="nucleotide sequence ID" value="NZ_JABAEB010000009.1"/>
</dbReference>
<evidence type="ECO:0008006" key="3">
    <source>
        <dbReference type="Google" id="ProtNLM"/>
    </source>
</evidence>
<dbReference type="EMBL" id="JABAEB010000009">
    <property type="protein sequence ID" value="NLQ24160.1"/>
    <property type="molecule type" value="Genomic_DNA"/>
</dbReference>
<dbReference type="InterPro" id="IPR029044">
    <property type="entry name" value="Nucleotide-diphossugar_trans"/>
</dbReference>
<organism evidence="1 2">
    <name type="scientific">Shewanella oncorhynchi</name>
    <dbReference type="NCBI Taxonomy" id="2726434"/>
    <lineage>
        <taxon>Bacteria</taxon>
        <taxon>Pseudomonadati</taxon>
        <taxon>Pseudomonadota</taxon>
        <taxon>Gammaproteobacteria</taxon>
        <taxon>Alteromonadales</taxon>
        <taxon>Shewanellaceae</taxon>
        <taxon>Shewanella</taxon>
    </lineage>
</organism>
<dbReference type="Proteomes" id="UP000527352">
    <property type="component" value="Unassembled WGS sequence"/>
</dbReference>
<gene>
    <name evidence="1" type="ORF">HGO26_14910</name>
</gene>
<dbReference type="InterPro" id="IPR010446">
    <property type="entry name" value="GalNAc_Trfase_b"/>
</dbReference>
<comment type="caution">
    <text evidence="1">The sequence shown here is derived from an EMBL/GenBank/DDBJ whole genome shotgun (WGS) entry which is preliminary data.</text>
</comment>
<evidence type="ECO:0000313" key="1">
    <source>
        <dbReference type="EMBL" id="NLQ24160.1"/>
    </source>
</evidence>
<keyword evidence="2" id="KW-1185">Reference proteome</keyword>
<dbReference type="Pfam" id="PF06306">
    <property type="entry name" value="CgtA"/>
    <property type="match status" value="1"/>
</dbReference>
<proteinExistence type="predicted"/>